<evidence type="ECO:0000313" key="2">
    <source>
        <dbReference type="EMBL" id="OOY34277.1"/>
    </source>
</evidence>
<reference evidence="2 3" key="1">
    <citation type="submission" date="2016-11" db="EMBL/GenBank/DDBJ databases">
        <title>Mixed transmission modes and dynamic genome evolution in an obligate animal-bacterial symbiosis.</title>
        <authorList>
            <person name="Russell S.L."/>
            <person name="Corbett-Detig R.B."/>
            <person name="Cavanaugh C.M."/>
        </authorList>
    </citation>
    <scope>NUCLEOTIDE SEQUENCE [LARGE SCALE GENOMIC DNA]</scope>
    <source>
        <strain evidence="2">MA-KB16</strain>
    </source>
</reference>
<feature type="domain" description="DUF302" evidence="1">
    <location>
        <begin position="64"/>
        <end position="124"/>
    </location>
</feature>
<dbReference type="PANTHER" id="PTHR38342:SF1">
    <property type="entry name" value="SLR5037 PROTEIN"/>
    <property type="match status" value="1"/>
</dbReference>
<dbReference type="Pfam" id="PF03625">
    <property type="entry name" value="DUF302"/>
    <property type="match status" value="1"/>
</dbReference>
<dbReference type="PROSITE" id="PS51257">
    <property type="entry name" value="PROKAR_LIPOPROTEIN"/>
    <property type="match status" value="1"/>
</dbReference>
<dbReference type="CDD" id="cd14797">
    <property type="entry name" value="DUF302"/>
    <property type="match status" value="1"/>
</dbReference>
<dbReference type="SUPFAM" id="SSF103247">
    <property type="entry name" value="TT1751-like"/>
    <property type="match status" value="1"/>
</dbReference>
<sequence length="157" mass="17346">MAMKTLKTILIVTLTTLILSACNMGSMMIHEEESHYDYGKTVETIKANAKATGWLVPKVYNFQASMLKHNQPDPGKISVLKLCKPEIAAQMLASDNNKYVSVMMPCSVSVYEKSDGKTYVASMNMGLMSKVMGSEVGPILKRVSEEDAEILSFLKEK</sequence>
<accession>A0A1T2CQH6</accession>
<evidence type="ECO:0000313" key="3">
    <source>
        <dbReference type="Proteomes" id="UP000190962"/>
    </source>
</evidence>
<dbReference type="InterPro" id="IPR035923">
    <property type="entry name" value="TT1751-like_sf"/>
</dbReference>
<organism evidence="2 3">
    <name type="scientific">Solemya velum gill symbiont</name>
    <dbReference type="NCBI Taxonomy" id="2340"/>
    <lineage>
        <taxon>Bacteria</taxon>
        <taxon>Pseudomonadati</taxon>
        <taxon>Pseudomonadota</taxon>
        <taxon>Gammaproteobacteria</taxon>
        <taxon>sulfur-oxidizing symbionts</taxon>
    </lineage>
</organism>
<dbReference type="PANTHER" id="PTHR38342">
    <property type="entry name" value="SLR5037 PROTEIN"/>
    <property type="match status" value="1"/>
</dbReference>
<protein>
    <recommendedName>
        <fullName evidence="1">DUF302 domain-containing protein</fullName>
    </recommendedName>
</protein>
<dbReference type="AlphaFoldDB" id="A0A1T2CQH6"/>
<name>A0A1T2CQH6_SOVGS</name>
<dbReference type="Gene3D" id="3.30.310.70">
    <property type="entry name" value="TT1751-like domain"/>
    <property type="match status" value="1"/>
</dbReference>
<evidence type="ECO:0000259" key="1">
    <source>
        <dbReference type="Pfam" id="PF03625"/>
    </source>
</evidence>
<comment type="caution">
    <text evidence="2">The sequence shown here is derived from an EMBL/GenBank/DDBJ whole genome shotgun (WGS) entry which is preliminary data.</text>
</comment>
<proteinExistence type="predicted"/>
<dbReference type="EMBL" id="MPNX01000018">
    <property type="protein sequence ID" value="OOY34277.1"/>
    <property type="molecule type" value="Genomic_DNA"/>
</dbReference>
<dbReference type="InterPro" id="IPR005180">
    <property type="entry name" value="DUF302"/>
</dbReference>
<gene>
    <name evidence="2" type="ORF">BOV88_10950</name>
</gene>
<dbReference type="Proteomes" id="UP000190962">
    <property type="component" value="Unassembled WGS sequence"/>
</dbReference>